<feature type="compositionally biased region" description="Basic and acidic residues" evidence="5">
    <location>
        <begin position="383"/>
        <end position="394"/>
    </location>
</feature>
<dbReference type="PANTHER" id="PTHR15549:SF26">
    <property type="entry name" value="AXIAL BUDDING PATTERN PROTEIN 2-RELATED"/>
    <property type="match status" value="1"/>
</dbReference>
<dbReference type="InterPro" id="IPR051694">
    <property type="entry name" value="Immunoregulatory_rcpt-like"/>
</dbReference>
<sequence>MGSSRHTTQGWGVSAYPTAIHAINVPGTFTDTRMGVEALAKRFDAGRAMEIPSSITPLSRMGFSTYQPSATLERKDHSSFPSPDSDAPAGSHTCPDGYEWYSCTEDTLFIFKGCCSIDPCKMVGYCPKWAFAVAAGEPDEYQALTAVSSYEGWTEILLQSTHDGKAEQFTIRASTHHGEASLTTSTKSKSSTTSTKSSFSGTSTTSMPGSVYGSPPTATEADTGYEGVPISTGEPESAQHNKLSGGAIAGIVIGVVAGVAIMAGALLFWWWKRRRNQGNMSGPVPPVADYKDTDPGYQETTNTANAGGYYPGYADAGGYYPDHTMAAELADTSMAELPGRELEMPSIVAPSGGGGPTSDGAELPSGLSQSNTPVKAEFQTQPLEEKKATNELHL</sequence>
<protein>
    <submittedName>
        <fullName evidence="7">Uncharacterized protein</fullName>
    </submittedName>
</protein>
<dbReference type="PANTHER" id="PTHR15549">
    <property type="entry name" value="PAIRED IMMUNOGLOBULIN-LIKE TYPE 2 RECEPTOR"/>
    <property type="match status" value="1"/>
</dbReference>
<dbReference type="GO" id="GO:0016020">
    <property type="term" value="C:membrane"/>
    <property type="evidence" value="ECO:0007669"/>
    <property type="project" value="UniProtKB-SubCell"/>
</dbReference>
<keyword evidence="2 6" id="KW-0812">Transmembrane</keyword>
<dbReference type="Proteomes" id="UP000242877">
    <property type="component" value="Unassembled WGS sequence"/>
</dbReference>
<evidence type="ECO:0000256" key="3">
    <source>
        <dbReference type="ARBA" id="ARBA00022989"/>
    </source>
</evidence>
<feature type="compositionally biased region" description="Low complexity" evidence="5">
    <location>
        <begin position="181"/>
        <end position="206"/>
    </location>
</feature>
<feature type="transmembrane region" description="Helical" evidence="6">
    <location>
        <begin position="247"/>
        <end position="271"/>
    </location>
</feature>
<reference evidence="7 8" key="1">
    <citation type="journal article" date="2016" name="Genome Biol. Evol.">
        <title>Divergent and convergent evolution of fungal pathogenicity.</title>
        <authorList>
            <person name="Shang Y."/>
            <person name="Xiao G."/>
            <person name="Zheng P."/>
            <person name="Cen K."/>
            <person name="Zhan S."/>
            <person name="Wang C."/>
        </authorList>
    </citation>
    <scope>NUCLEOTIDE SEQUENCE [LARGE SCALE GENOMIC DNA]</scope>
    <source>
        <strain evidence="7 8">ARSEF 7405</strain>
    </source>
</reference>
<accession>A0A167XRP9</accession>
<dbReference type="VEuPathDB" id="FungiDB:AAP_03918"/>
<comment type="caution">
    <text evidence="7">The sequence shown here is derived from an EMBL/GenBank/DDBJ whole genome shotgun (WGS) entry which is preliminary data.</text>
</comment>
<evidence type="ECO:0000256" key="2">
    <source>
        <dbReference type="ARBA" id="ARBA00022692"/>
    </source>
</evidence>
<gene>
    <name evidence="7" type="ORF">AAP_03918</name>
</gene>
<evidence type="ECO:0000313" key="7">
    <source>
        <dbReference type="EMBL" id="KZZ90388.1"/>
    </source>
</evidence>
<evidence type="ECO:0000256" key="4">
    <source>
        <dbReference type="ARBA" id="ARBA00023136"/>
    </source>
</evidence>
<feature type="region of interest" description="Disordered" evidence="5">
    <location>
        <begin position="345"/>
        <end position="394"/>
    </location>
</feature>
<name>A0A167XRP9_9EURO</name>
<evidence type="ECO:0000256" key="1">
    <source>
        <dbReference type="ARBA" id="ARBA00004167"/>
    </source>
</evidence>
<evidence type="ECO:0000256" key="5">
    <source>
        <dbReference type="SAM" id="MobiDB-lite"/>
    </source>
</evidence>
<feature type="compositionally biased region" description="Polar residues" evidence="5">
    <location>
        <begin position="366"/>
        <end position="382"/>
    </location>
</feature>
<dbReference type="AlphaFoldDB" id="A0A167XRP9"/>
<keyword evidence="3 6" id="KW-1133">Transmembrane helix</keyword>
<dbReference type="GO" id="GO:0071944">
    <property type="term" value="C:cell periphery"/>
    <property type="evidence" value="ECO:0007669"/>
    <property type="project" value="UniProtKB-ARBA"/>
</dbReference>
<feature type="region of interest" description="Disordered" evidence="5">
    <location>
        <begin position="176"/>
        <end position="240"/>
    </location>
</feature>
<comment type="subcellular location">
    <subcellularLocation>
        <location evidence="1">Membrane</location>
        <topology evidence="1">Single-pass membrane protein</topology>
    </subcellularLocation>
</comment>
<evidence type="ECO:0000256" key="6">
    <source>
        <dbReference type="SAM" id="Phobius"/>
    </source>
</evidence>
<evidence type="ECO:0000313" key="8">
    <source>
        <dbReference type="Proteomes" id="UP000242877"/>
    </source>
</evidence>
<proteinExistence type="predicted"/>
<dbReference type="EMBL" id="AZGZ01000017">
    <property type="protein sequence ID" value="KZZ90388.1"/>
    <property type="molecule type" value="Genomic_DNA"/>
</dbReference>
<keyword evidence="4 6" id="KW-0472">Membrane</keyword>
<dbReference type="CDD" id="cd12087">
    <property type="entry name" value="TM_EGFR-like"/>
    <property type="match status" value="1"/>
</dbReference>
<organism evidence="7 8">
    <name type="scientific">Ascosphaera apis ARSEF 7405</name>
    <dbReference type="NCBI Taxonomy" id="392613"/>
    <lineage>
        <taxon>Eukaryota</taxon>
        <taxon>Fungi</taxon>
        <taxon>Dikarya</taxon>
        <taxon>Ascomycota</taxon>
        <taxon>Pezizomycotina</taxon>
        <taxon>Eurotiomycetes</taxon>
        <taxon>Eurotiomycetidae</taxon>
        <taxon>Onygenales</taxon>
        <taxon>Ascosphaeraceae</taxon>
        <taxon>Ascosphaera</taxon>
    </lineage>
</organism>
<keyword evidence="8" id="KW-1185">Reference proteome</keyword>